<dbReference type="OrthoDB" id="7462684at2"/>
<protein>
    <submittedName>
        <fullName evidence="1">Uncharacterized protein</fullName>
    </submittedName>
</protein>
<dbReference type="KEGG" id="anh:A6F65_00211"/>
<accession>A0A1C7D4Z2</accession>
<dbReference type="PATRIC" id="fig|645517.4.peg.211"/>
<keyword evidence="2" id="KW-1185">Reference proteome</keyword>
<reference evidence="1 2" key="1">
    <citation type="submission" date="2016-07" db="EMBL/GenBank/DDBJ databases">
        <title>Complete genome sequence of Altererythrobacter namhicola JCM 16345T, containing esterase-encoding genes.</title>
        <authorList>
            <person name="Cheng H."/>
            <person name="Wu Y.-H."/>
            <person name="Jian S.-L."/>
            <person name="Huo Y.-Y."/>
            <person name="Wang C.-S."/>
            <person name="Xu X.-W."/>
        </authorList>
    </citation>
    <scope>NUCLEOTIDE SEQUENCE [LARGE SCALE GENOMIC DNA]</scope>
    <source>
        <strain evidence="1 2">JCM 16345</strain>
    </source>
</reference>
<gene>
    <name evidence="1" type="ORF">A6F65_00211</name>
</gene>
<dbReference type="EMBL" id="CP016545">
    <property type="protein sequence ID" value="ANU06538.1"/>
    <property type="molecule type" value="Genomic_DNA"/>
</dbReference>
<name>A0A1C7D4Z2_9SPHN</name>
<dbReference type="Proteomes" id="UP000092698">
    <property type="component" value="Chromosome"/>
</dbReference>
<evidence type="ECO:0000313" key="2">
    <source>
        <dbReference type="Proteomes" id="UP000092698"/>
    </source>
</evidence>
<sequence length="343" mass="36827">MLQAGSPALAAEPLELPEGEAWTHPHSGITVPFELGGYERSGGHAYASDFLDVGMAFDRPSRGEMVSVYIYRITNGGVPVWFAQSRGAIEGRDIYNRLELANGPVAFAPPGYAERSGLMAVWAGDNGSITSTGLALFAAGDWYVKIRVSSSRRSAASTAIWMAEVAKSLVIPEALRSGAQAAPVTDCELPLAFTGTSRDVPHDNARNAMIGMLLSAMGDAQPSQPATPVRWCREEQIAPMQVIYRPVGTDDRYLLALGDNGRAVWVGQLPAVKDLMGSLAPAGEALPYDVIYHQADKSTAFRPQDRMPTPERLVGVVDRGTPVAEVATWGDERHVKVFTTGED</sequence>
<organism evidence="1 2">
    <name type="scientific">Paraurantiacibacter namhicola</name>
    <dbReference type="NCBI Taxonomy" id="645517"/>
    <lineage>
        <taxon>Bacteria</taxon>
        <taxon>Pseudomonadati</taxon>
        <taxon>Pseudomonadota</taxon>
        <taxon>Alphaproteobacteria</taxon>
        <taxon>Sphingomonadales</taxon>
        <taxon>Erythrobacteraceae</taxon>
        <taxon>Paraurantiacibacter</taxon>
    </lineage>
</organism>
<dbReference type="AlphaFoldDB" id="A0A1C7D4Z2"/>
<dbReference type="RefSeq" id="WP_157093006.1">
    <property type="nucleotide sequence ID" value="NZ_CP016545.1"/>
</dbReference>
<proteinExistence type="predicted"/>
<evidence type="ECO:0000313" key="1">
    <source>
        <dbReference type="EMBL" id="ANU06538.1"/>
    </source>
</evidence>